<name>A0AAN9IVQ6_CLITE</name>
<evidence type="ECO:0000313" key="3">
    <source>
        <dbReference type="Proteomes" id="UP001359559"/>
    </source>
</evidence>
<gene>
    <name evidence="2" type="ORF">RJT34_21734</name>
</gene>
<proteinExistence type="predicted"/>
<reference evidence="2 3" key="1">
    <citation type="submission" date="2024-01" db="EMBL/GenBank/DDBJ databases">
        <title>The genomes of 5 underutilized Papilionoideae crops provide insights into root nodulation and disease resistance.</title>
        <authorList>
            <person name="Yuan L."/>
        </authorList>
    </citation>
    <scope>NUCLEOTIDE SEQUENCE [LARGE SCALE GENOMIC DNA]</scope>
    <source>
        <strain evidence="2">LY-2023</strain>
        <tissue evidence="2">Leaf</tissue>
    </source>
</reference>
<accession>A0AAN9IVQ6</accession>
<protein>
    <submittedName>
        <fullName evidence="2">Uncharacterized protein</fullName>
    </submittedName>
</protein>
<sequence>MPSKDFLDQLSHVSGDRETSNGHNCLTPPKRFPGDVIDLNADINVVNVSLKFLNANSIDVALEAKPKIFHSNDSILTLVGSHACLVVDLSTADTFSSIKRTIKIEKD</sequence>
<evidence type="ECO:0000256" key="1">
    <source>
        <dbReference type="SAM" id="MobiDB-lite"/>
    </source>
</evidence>
<comment type="caution">
    <text evidence="2">The sequence shown here is derived from an EMBL/GenBank/DDBJ whole genome shotgun (WGS) entry which is preliminary data.</text>
</comment>
<organism evidence="2 3">
    <name type="scientific">Clitoria ternatea</name>
    <name type="common">Butterfly pea</name>
    <dbReference type="NCBI Taxonomy" id="43366"/>
    <lineage>
        <taxon>Eukaryota</taxon>
        <taxon>Viridiplantae</taxon>
        <taxon>Streptophyta</taxon>
        <taxon>Embryophyta</taxon>
        <taxon>Tracheophyta</taxon>
        <taxon>Spermatophyta</taxon>
        <taxon>Magnoliopsida</taxon>
        <taxon>eudicotyledons</taxon>
        <taxon>Gunneridae</taxon>
        <taxon>Pentapetalae</taxon>
        <taxon>rosids</taxon>
        <taxon>fabids</taxon>
        <taxon>Fabales</taxon>
        <taxon>Fabaceae</taxon>
        <taxon>Papilionoideae</taxon>
        <taxon>50 kb inversion clade</taxon>
        <taxon>NPAAA clade</taxon>
        <taxon>indigoferoid/millettioid clade</taxon>
        <taxon>Phaseoleae</taxon>
        <taxon>Clitoria</taxon>
    </lineage>
</organism>
<keyword evidence="3" id="KW-1185">Reference proteome</keyword>
<dbReference type="Proteomes" id="UP001359559">
    <property type="component" value="Unassembled WGS sequence"/>
</dbReference>
<dbReference type="EMBL" id="JAYKXN010000005">
    <property type="protein sequence ID" value="KAK7286614.1"/>
    <property type="molecule type" value="Genomic_DNA"/>
</dbReference>
<evidence type="ECO:0000313" key="2">
    <source>
        <dbReference type="EMBL" id="KAK7286614.1"/>
    </source>
</evidence>
<dbReference type="AlphaFoldDB" id="A0AAN9IVQ6"/>
<feature type="region of interest" description="Disordered" evidence="1">
    <location>
        <begin position="1"/>
        <end position="27"/>
    </location>
</feature>